<feature type="compositionally biased region" description="Low complexity" evidence="4">
    <location>
        <begin position="355"/>
        <end position="365"/>
    </location>
</feature>
<proteinExistence type="predicted"/>
<evidence type="ECO:0000256" key="4">
    <source>
        <dbReference type="SAM" id="MobiDB-lite"/>
    </source>
</evidence>
<evidence type="ECO:0000256" key="3">
    <source>
        <dbReference type="ARBA" id="ARBA00022752"/>
    </source>
</evidence>
<dbReference type="NCBIfam" id="TIGR01834">
    <property type="entry name" value="PHA_synth_III_E"/>
    <property type="match status" value="1"/>
</dbReference>
<keyword evidence="3" id="KW-0583">PHB biosynthesis</keyword>
<feature type="region of interest" description="Disordered" evidence="4">
    <location>
        <begin position="283"/>
        <end position="365"/>
    </location>
</feature>
<reference evidence="5" key="1">
    <citation type="submission" date="2021-09" db="EMBL/GenBank/DDBJ databases">
        <authorList>
            <person name="Wu T."/>
            <person name="Guo S.Z."/>
        </authorList>
    </citation>
    <scope>NUCLEOTIDE SEQUENCE</scope>
    <source>
        <strain evidence="5">RSS-23</strain>
    </source>
</reference>
<comment type="caution">
    <text evidence="5">The sequence shown here is derived from an EMBL/GenBank/DDBJ whole genome shotgun (WGS) entry which is preliminary data.</text>
</comment>
<keyword evidence="6" id="KW-1185">Reference proteome</keyword>
<evidence type="ECO:0000256" key="2">
    <source>
        <dbReference type="ARBA" id="ARBA00019066"/>
    </source>
</evidence>
<dbReference type="InterPro" id="IPR010123">
    <property type="entry name" value="PHA_synth_III_E"/>
</dbReference>
<evidence type="ECO:0000313" key="5">
    <source>
        <dbReference type="EMBL" id="MBZ4186809.1"/>
    </source>
</evidence>
<feature type="compositionally biased region" description="Low complexity" evidence="4">
    <location>
        <begin position="321"/>
        <end position="347"/>
    </location>
</feature>
<dbReference type="Proteomes" id="UP001430290">
    <property type="component" value="Unassembled WGS sequence"/>
</dbReference>
<protein>
    <recommendedName>
        <fullName evidence="2">Poly(3-hydroxyalkanoate) polymerase subunit PhaE</fullName>
    </recommendedName>
</protein>
<organism evidence="5 6">
    <name type="scientific">Thermomonas beijingensis</name>
    <dbReference type="NCBI Taxonomy" id="2872701"/>
    <lineage>
        <taxon>Bacteria</taxon>
        <taxon>Pseudomonadati</taxon>
        <taxon>Pseudomonadota</taxon>
        <taxon>Gammaproteobacteria</taxon>
        <taxon>Lysobacterales</taxon>
        <taxon>Lysobacteraceae</taxon>
        <taxon>Thermomonas</taxon>
    </lineage>
</organism>
<evidence type="ECO:0000313" key="6">
    <source>
        <dbReference type="Proteomes" id="UP001430290"/>
    </source>
</evidence>
<dbReference type="RefSeq" id="WP_223629488.1">
    <property type="nucleotide sequence ID" value="NZ_JAIQDJ010000007.1"/>
</dbReference>
<comment type="pathway">
    <text evidence="1">Biopolymer metabolism; poly-(R)-3-hydroxybutanoate biosynthesis.</text>
</comment>
<accession>A0ABS7TG16</accession>
<gene>
    <name evidence="5" type="primary">phaE</name>
    <name evidence="5" type="ORF">K7B09_10815</name>
</gene>
<sequence length="365" mass="39550">MTNAPNDFVALARQYWGLWSDALQDAVPQTEQVPGTQAFREALNAWTQAAGGGQGGFDSVLGHVRQQSGDWLAQLQQLAAQFAGREHSARDIVQAWRQMLGDNPFQDLLHGMRGPGLEGIAQWSAMAQPWLQGLRGEAASLLGLPAFGFTREHQEHAQALGKAHLRWQMALEAYNKLLTRISQDAYACFESKLAEREEPGRQIGSVRALFDLWVDAAEDAWAKAALSQDYRRVFAELTNAQMQLRGAVQAQAEQAATALGLPGRTELDSAHRKIAELERQLRRMQRDAAPPTSTPAQANATPAPAKPAATKSAAVKKKPVANKAAPEPAANKSVAARAPVKAAAASKASKRKTPVKPTKPVARKR</sequence>
<dbReference type="Pfam" id="PF09712">
    <property type="entry name" value="PHA_synth_III_E"/>
    <property type="match status" value="1"/>
</dbReference>
<evidence type="ECO:0000256" key="1">
    <source>
        <dbReference type="ARBA" id="ARBA00004683"/>
    </source>
</evidence>
<dbReference type="EMBL" id="JAIQDJ010000007">
    <property type="protein sequence ID" value="MBZ4186809.1"/>
    <property type="molecule type" value="Genomic_DNA"/>
</dbReference>
<feature type="compositionally biased region" description="Low complexity" evidence="4">
    <location>
        <begin position="288"/>
        <end position="313"/>
    </location>
</feature>
<name>A0ABS7TG16_9GAMM</name>